<comment type="caution">
    <text evidence="5">The sequence shown here is derived from an EMBL/GenBank/DDBJ whole genome shotgun (WGS) entry which is preliminary data.</text>
</comment>
<dbReference type="SMART" id="SM00883">
    <property type="entry name" value="Cpn10"/>
    <property type="match status" value="1"/>
</dbReference>
<evidence type="ECO:0000256" key="2">
    <source>
        <dbReference type="ARBA" id="ARBA00023186"/>
    </source>
</evidence>
<dbReference type="FunFam" id="2.30.33.40:FF:000001">
    <property type="entry name" value="10 kDa chaperonin"/>
    <property type="match status" value="1"/>
</dbReference>
<dbReference type="GO" id="GO:0005524">
    <property type="term" value="F:ATP binding"/>
    <property type="evidence" value="ECO:0007669"/>
    <property type="project" value="InterPro"/>
</dbReference>
<gene>
    <name evidence="5" type="ORF">SZ63_04670</name>
</gene>
<proteinExistence type="inferred from homology"/>
<evidence type="ECO:0000313" key="6">
    <source>
        <dbReference type="Proteomes" id="UP000035301"/>
    </source>
</evidence>
<protein>
    <submittedName>
        <fullName evidence="5">Molecular chaperone GroES</fullName>
    </submittedName>
</protein>
<feature type="compositionally biased region" description="Basic and acidic residues" evidence="4">
    <location>
        <begin position="32"/>
        <end position="49"/>
    </location>
</feature>
<evidence type="ECO:0000256" key="1">
    <source>
        <dbReference type="ARBA" id="ARBA00006975"/>
    </source>
</evidence>
<name>A0A0H1QZK1_9EURY</name>
<dbReference type="InterPro" id="IPR020818">
    <property type="entry name" value="Chaperonin_GroES"/>
</dbReference>
<dbReference type="Pfam" id="PF00166">
    <property type="entry name" value="Cpn10"/>
    <property type="match status" value="1"/>
</dbReference>
<dbReference type="CDD" id="cd00320">
    <property type="entry name" value="cpn10"/>
    <property type="match status" value="1"/>
</dbReference>
<dbReference type="Gene3D" id="2.30.33.40">
    <property type="entry name" value="GroES chaperonin"/>
    <property type="match status" value="1"/>
</dbReference>
<dbReference type="PRINTS" id="PR00297">
    <property type="entry name" value="CHAPERONIN10"/>
</dbReference>
<keyword evidence="2 3" id="KW-0143">Chaperone</keyword>
<dbReference type="GO" id="GO:0051082">
    <property type="term" value="F:unfolded protein binding"/>
    <property type="evidence" value="ECO:0007669"/>
    <property type="project" value="TreeGrafter"/>
</dbReference>
<evidence type="ECO:0000313" key="5">
    <source>
        <dbReference type="EMBL" id="KLK88328.1"/>
    </source>
</evidence>
<dbReference type="InterPro" id="IPR018369">
    <property type="entry name" value="Chaprnonin_Cpn10_CS"/>
</dbReference>
<feature type="region of interest" description="Disordered" evidence="4">
    <location>
        <begin position="32"/>
        <end position="52"/>
    </location>
</feature>
<dbReference type="PROSITE" id="PS00681">
    <property type="entry name" value="CHAPERONINS_CPN10"/>
    <property type="match status" value="1"/>
</dbReference>
<dbReference type="GO" id="GO:0051087">
    <property type="term" value="F:protein-folding chaperone binding"/>
    <property type="evidence" value="ECO:0007669"/>
    <property type="project" value="TreeGrafter"/>
</dbReference>
<comment type="similarity">
    <text evidence="1 3">Belongs to the GroES chaperonin family.</text>
</comment>
<keyword evidence="6" id="KW-1185">Reference proteome</keyword>
<dbReference type="STRING" id="1550566.SZ63_04670"/>
<dbReference type="InterPro" id="IPR037124">
    <property type="entry name" value="Chaperonin_GroES_sf"/>
</dbReference>
<dbReference type="GO" id="GO:0044183">
    <property type="term" value="F:protein folding chaperone"/>
    <property type="evidence" value="ECO:0007669"/>
    <property type="project" value="InterPro"/>
</dbReference>
<dbReference type="GO" id="GO:0046872">
    <property type="term" value="F:metal ion binding"/>
    <property type="evidence" value="ECO:0007669"/>
    <property type="project" value="TreeGrafter"/>
</dbReference>
<dbReference type="EMBL" id="JXOJ01000002">
    <property type="protein sequence ID" value="KLK88328.1"/>
    <property type="molecule type" value="Genomic_DNA"/>
</dbReference>
<dbReference type="PANTHER" id="PTHR10772">
    <property type="entry name" value="10 KDA HEAT SHOCK PROTEIN"/>
    <property type="match status" value="1"/>
</dbReference>
<dbReference type="AlphaFoldDB" id="A0A0H1QZK1"/>
<reference evidence="5 6" key="1">
    <citation type="journal article" date="2015" name="Int. J. Syst. Evol. Microbiol.">
        <title>Methanoculleus sediminis sp. nov., a methanogen from sediments near a submarine mud volcano.</title>
        <authorList>
            <person name="Chen S.C."/>
            <person name="Chen M.F."/>
            <person name="Lai M.C."/>
            <person name="Weng C.Y."/>
            <person name="Wu S.Y."/>
            <person name="Lin S."/>
            <person name="Yang T.F."/>
            <person name="Chen P.C."/>
        </authorList>
    </citation>
    <scope>NUCLEOTIDE SEQUENCE [LARGE SCALE GENOMIC DNA]</scope>
    <source>
        <strain evidence="5 6">S3Fa</strain>
    </source>
</reference>
<dbReference type="PATRIC" id="fig|1550566.3.peg.996"/>
<evidence type="ECO:0000256" key="3">
    <source>
        <dbReference type="RuleBase" id="RU003479"/>
    </source>
</evidence>
<organism evidence="5 6">
    <name type="scientific">Methanoculleus sediminis</name>
    <dbReference type="NCBI Taxonomy" id="1550566"/>
    <lineage>
        <taxon>Archaea</taxon>
        <taxon>Methanobacteriati</taxon>
        <taxon>Methanobacteriota</taxon>
        <taxon>Stenosarchaea group</taxon>
        <taxon>Methanomicrobia</taxon>
        <taxon>Methanomicrobiales</taxon>
        <taxon>Methanomicrobiaceae</taxon>
        <taxon>Methanoculleus</taxon>
    </lineage>
</organism>
<dbReference type="OrthoDB" id="146036at2157"/>
<dbReference type="SUPFAM" id="SSF50129">
    <property type="entry name" value="GroES-like"/>
    <property type="match status" value="1"/>
</dbReference>
<evidence type="ECO:0000256" key="4">
    <source>
        <dbReference type="SAM" id="MobiDB-lite"/>
    </source>
</evidence>
<dbReference type="Proteomes" id="UP000035301">
    <property type="component" value="Unassembled WGS sequence"/>
</dbReference>
<sequence length="90" mass="10091">MEIIPIGERVLIRPIRREEVTKSGIYIPESAREGRKEGSVVAVGERDDGSSLPLSPGDRVLYGGYTSDMFEIDSETYVFVPYKDILAKIR</sequence>
<dbReference type="NCBIfam" id="NF001539">
    <property type="entry name" value="PRK00364.3-5"/>
    <property type="match status" value="1"/>
</dbReference>
<accession>A0A0H1QZK1</accession>
<dbReference type="InterPro" id="IPR011032">
    <property type="entry name" value="GroES-like_sf"/>
</dbReference>
<dbReference type="PANTHER" id="PTHR10772:SF63">
    <property type="entry name" value="20 KDA CHAPERONIN, CHLOROPLASTIC"/>
    <property type="match status" value="1"/>
</dbReference>